<keyword evidence="1" id="KW-0175">Coiled coil</keyword>
<dbReference type="KEGG" id="mng:MNEG_13474"/>
<organism evidence="2 3">
    <name type="scientific">Monoraphidium neglectum</name>
    <dbReference type="NCBI Taxonomy" id="145388"/>
    <lineage>
        <taxon>Eukaryota</taxon>
        <taxon>Viridiplantae</taxon>
        <taxon>Chlorophyta</taxon>
        <taxon>core chlorophytes</taxon>
        <taxon>Chlorophyceae</taxon>
        <taxon>CS clade</taxon>
        <taxon>Sphaeropleales</taxon>
        <taxon>Selenastraceae</taxon>
        <taxon>Monoraphidium</taxon>
    </lineage>
</organism>
<evidence type="ECO:0000313" key="2">
    <source>
        <dbReference type="EMBL" id="KIY94488.1"/>
    </source>
</evidence>
<feature type="coiled-coil region" evidence="1">
    <location>
        <begin position="57"/>
        <end position="98"/>
    </location>
</feature>
<dbReference type="Proteomes" id="UP000054498">
    <property type="component" value="Unassembled WGS sequence"/>
</dbReference>
<gene>
    <name evidence="2" type="ORF">MNEG_13474</name>
</gene>
<protein>
    <submittedName>
        <fullName evidence="2">Uncharacterized protein</fullName>
    </submittedName>
</protein>
<reference evidence="2 3" key="1">
    <citation type="journal article" date="2013" name="BMC Genomics">
        <title>Reconstruction of the lipid metabolism for the microalga Monoraphidium neglectum from its genome sequence reveals characteristics suitable for biofuel production.</title>
        <authorList>
            <person name="Bogen C."/>
            <person name="Al-Dilaimi A."/>
            <person name="Albersmeier A."/>
            <person name="Wichmann J."/>
            <person name="Grundmann M."/>
            <person name="Rupp O."/>
            <person name="Lauersen K.J."/>
            <person name="Blifernez-Klassen O."/>
            <person name="Kalinowski J."/>
            <person name="Goesmann A."/>
            <person name="Mussgnug J.H."/>
            <person name="Kruse O."/>
        </authorList>
    </citation>
    <scope>NUCLEOTIDE SEQUENCE [LARGE SCALE GENOMIC DNA]</scope>
    <source>
        <strain evidence="2 3">SAG 48.87</strain>
    </source>
</reference>
<proteinExistence type="predicted"/>
<keyword evidence="3" id="KW-1185">Reference proteome</keyword>
<name>A0A0D2KF32_9CHLO</name>
<evidence type="ECO:0000256" key="1">
    <source>
        <dbReference type="SAM" id="Coils"/>
    </source>
</evidence>
<dbReference type="EMBL" id="KK104066">
    <property type="protein sequence ID" value="KIY94488.1"/>
    <property type="molecule type" value="Genomic_DNA"/>
</dbReference>
<evidence type="ECO:0000313" key="3">
    <source>
        <dbReference type="Proteomes" id="UP000054498"/>
    </source>
</evidence>
<accession>A0A0D2KF32</accession>
<dbReference type="AlphaFoldDB" id="A0A0D2KF32"/>
<dbReference type="RefSeq" id="XP_013893508.1">
    <property type="nucleotide sequence ID" value="XM_014038054.1"/>
</dbReference>
<sequence length="375" mass="40222">MQRSAGLEARLADDESAAALAACSCAELASDARARLEEASRGGDGGGAPSSKLEALAAGATRALARQQEELKGHRRRLEETARALREEAHRFEAEEQEAPAAACLAAADACDGSAARLLPLLKGLLEQLLLVETRVAELAADADLRLCGCAAAGAGAGAGALPELEPAAAIQALADREWRLANRAAALQNIAREEQEEACLLQWSGHVEGAKKCVAIAEACRERLLATQDLISRVQERRAALEGQQLALGVEEDLRCAAEEQARAARQPEPLTFATTRGRGWAAVSMWVTRTLLEEREQQLVARVQQLDGSARDEVRAPGRGRAASHKKAARLERRQKARCAVECAKRGDAYRAQQGRFERLLARVLEQKARLGA</sequence>
<dbReference type="GeneID" id="25730940"/>